<evidence type="ECO:0000313" key="2">
    <source>
        <dbReference type="Proteomes" id="UP000585474"/>
    </source>
</evidence>
<dbReference type="EMBL" id="BJWL01000024">
    <property type="protein sequence ID" value="GFZ14361.1"/>
    <property type="molecule type" value="Genomic_DNA"/>
</dbReference>
<name>A0A7J0GUF0_9ERIC</name>
<gene>
    <name evidence="1" type="ORF">Acr_24g0005510</name>
</gene>
<evidence type="ECO:0000313" key="1">
    <source>
        <dbReference type="EMBL" id="GFZ14361.1"/>
    </source>
</evidence>
<protein>
    <submittedName>
        <fullName evidence="1">Uncharacterized protein</fullName>
    </submittedName>
</protein>
<proteinExistence type="predicted"/>
<comment type="caution">
    <text evidence="1">The sequence shown here is derived from an EMBL/GenBank/DDBJ whole genome shotgun (WGS) entry which is preliminary data.</text>
</comment>
<dbReference type="Proteomes" id="UP000585474">
    <property type="component" value="Unassembled WGS sequence"/>
</dbReference>
<organism evidence="1 2">
    <name type="scientific">Actinidia rufa</name>
    <dbReference type="NCBI Taxonomy" id="165716"/>
    <lineage>
        <taxon>Eukaryota</taxon>
        <taxon>Viridiplantae</taxon>
        <taxon>Streptophyta</taxon>
        <taxon>Embryophyta</taxon>
        <taxon>Tracheophyta</taxon>
        <taxon>Spermatophyta</taxon>
        <taxon>Magnoliopsida</taxon>
        <taxon>eudicotyledons</taxon>
        <taxon>Gunneridae</taxon>
        <taxon>Pentapetalae</taxon>
        <taxon>asterids</taxon>
        <taxon>Ericales</taxon>
        <taxon>Actinidiaceae</taxon>
        <taxon>Actinidia</taxon>
    </lineage>
</organism>
<dbReference type="AlphaFoldDB" id="A0A7J0GUF0"/>
<sequence length="235" mass="27056">MFGRICIPTLGAAKGWRKMAAVLLIEFCFRQREPRGCNQRSQTRKLTLQRIFKLRVIRVSHSFGVVFNAWLRQMGTPIKEAKVVVEWVDPRANGVQWLGTRGVLPARPQYGIRGVRWIMDRVPEIQVTIDNNRPDVREPPGIVFGSGPLISNCDPGQWRNGVQGLIVIREEVLAKIRLNRHSKTLSDLKDKIWRLEVLRDEGNGTKSSRMEKELKCLQCSINYNKRNKDEGEKKK</sequence>
<keyword evidence="2" id="KW-1185">Reference proteome</keyword>
<reference evidence="1 2" key="1">
    <citation type="submission" date="2019-07" db="EMBL/GenBank/DDBJ databases">
        <title>De Novo Assembly of kiwifruit Actinidia rufa.</title>
        <authorList>
            <person name="Sugita-Konishi S."/>
            <person name="Sato K."/>
            <person name="Mori E."/>
            <person name="Abe Y."/>
            <person name="Kisaki G."/>
            <person name="Hamano K."/>
            <person name="Suezawa K."/>
            <person name="Otani M."/>
            <person name="Fukuda T."/>
            <person name="Manabe T."/>
            <person name="Gomi K."/>
            <person name="Tabuchi M."/>
            <person name="Akimitsu K."/>
            <person name="Kataoka I."/>
        </authorList>
    </citation>
    <scope>NUCLEOTIDE SEQUENCE [LARGE SCALE GENOMIC DNA]</scope>
    <source>
        <strain evidence="2">cv. Fuchu</strain>
    </source>
</reference>
<accession>A0A7J0GUF0</accession>